<dbReference type="PROSITE" id="PS01272">
    <property type="entry name" value="GCKR"/>
    <property type="match status" value="1"/>
</dbReference>
<evidence type="ECO:0000256" key="1">
    <source>
        <dbReference type="ARBA" id="ARBA00023239"/>
    </source>
</evidence>
<evidence type="ECO:0000313" key="5">
    <source>
        <dbReference type="Proteomes" id="UP000753802"/>
    </source>
</evidence>
<dbReference type="Gene3D" id="3.40.50.10490">
    <property type="entry name" value="Glucose-6-phosphate isomerase like protein, domain 1"/>
    <property type="match status" value="1"/>
</dbReference>
<dbReference type="PROSITE" id="PS51464">
    <property type="entry name" value="SIS"/>
    <property type="match status" value="1"/>
</dbReference>
<accession>A0ABW9ZW08</accession>
<dbReference type="PANTHER" id="PTHR10088">
    <property type="entry name" value="GLUCOKINASE REGULATORY PROTEIN"/>
    <property type="match status" value="1"/>
</dbReference>
<evidence type="ECO:0000313" key="4">
    <source>
        <dbReference type="EMBL" id="NCI49418.1"/>
    </source>
</evidence>
<dbReference type="Pfam" id="PF22645">
    <property type="entry name" value="GKRP_SIS_N"/>
    <property type="match status" value="1"/>
</dbReference>
<dbReference type="InterPro" id="IPR046348">
    <property type="entry name" value="SIS_dom_sf"/>
</dbReference>
<dbReference type="NCBIfam" id="NF003915">
    <property type="entry name" value="PRK05441.1"/>
    <property type="match status" value="1"/>
</dbReference>
<keyword evidence="5" id="KW-1185">Reference proteome</keyword>
<dbReference type="PANTHER" id="PTHR10088:SF4">
    <property type="entry name" value="GLUCOKINASE REGULATORY PROTEIN"/>
    <property type="match status" value="1"/>
</dbReference>
<dbReference type="CDD" id="cd05007">
    <property type="entry name" value="SIS_Etherase"/>
    <property type="match status" value="1"/>
</dbReference>
<dbReference type="EC" id="4.2.1.126" evidence="4"/>
<dbReference type="GO" id="GO:0016829">
    <property type="term" value="F:lyase activity"/>
    <property type="evidence" value="ECO:0007669"/>
    <property type="project" value="UniProtKB-KW"/>
</dbReference>
<reference evidence="4 5" key="1">
    <citation type="submission" date="2020-01" db="EMBL/GenBank/DDBJ databases">
        <title>Genome analysis.</title>
        <authorList>
            <person name="Wu S."/>
            <person name="Wang G."/>
        </authorList>
    </citation>
    <scope>NUCLEOTIDE SEQUENCE [LARGE SCALE GENOMIC DNA]</scope>
    <source>
        <strain evidence="4 5">SYL130</strain>
    </source>
</reference>
<evidence type="ECO:0000259" key="3">
    <source>
        <dbReference type="PROSITE" id="PS51464"/>
    </source>
</evidence>
<keyword evidence="2" id="KW-0119">Carbohydrate metabolism</keyword>
<dbReference type="NCBIfam" id="TIGR00274">
    <property type="entry name" value="N-acetylmuramic acid 6-phosphate etherase"/>
    <property type="match status" value="1"/>
</dbReference>
<keyword evidence="1 4" id="KW-0456">Lyase</keyword>
<dbReference type="EMBL" id="JAACJS010000011">
    <property type="protein sequence ID" value="NCI49418.1"/>
    <property type="molecule type" value="Genomic_DNA"/>
</dbReference>
<feature type="domain" description="SIS" evidence="3">
    <location>
        <begin position="54"/>
        <end position="217"/>
    </location>
</feature>
<dbReference type="InterPro" id="IPR005486">
    <property type="entry name" value="Glucokinase_regulatory_CS"/>
</dbReference>
<dbReference type="InterPro" id="IPR005488">
    <property type="entry name" value="Etherase_MurQ"/>
</dbReference>
<comment type="caution">
    <text evidence="4">The sequence shown here is derived from an EMBL/GenBank/DDBJ whole genome shotgun (WGS) entry which is preliminary data.</text>
</comment>
<dbReference type="Proteomes" id="UP000753802">
    <property type="component" value="Unassembled WGS sequence"/>
</dbReference>
<organism evidence="4 5">
    <name type="scientific">Sediminibacterium roseum</name>
    <dbReference type="NCBI Taxonomy" id="1978412"/>
    <lineage>
        <taxon>Bacteria</taxon>
        <taxon>Pseudomonadati</taxon>
        <taxon>Bacteroidota</taxon>
        <taxon>Chitinophagia</taxon>
        <taxon>Chitinophagales</taxon>
        <taxon>Chitinophagaceae</taxon>
        <taxon>Sediminibacterium</taxon>
    </lineage>
</organism>
<name>A0ABW9ZW08_9BACT</name>
<dbReference type="InterPro" id="IPR040190">
    <property type="entry name" value="MURQ/GCKR"/>
</dbReference>
<dbReference type="RefSeq" id="WP_161817742.1">
    <property type="nucleotide sequence ID" value="NZ_JAACJS010000011.1"/>
</dbReference>
<dbReference type="SUPFAM" id="SSF53697">
    <property type="entry name" value="SIS domain"/>
    <property type="match status" value="1"/>
</dbReference>
<sequence>MTNENRITESPSPYRNQEQMTAVEIVRHINAEDKTVAAAVERQLDRIAALAEVIASRLADGGRLFYIGAGTSGRLGVLDASECPPTYGVPDDQVIGLMAGGDAALRYGIEDEEDNADGGWRDLEKHQVSTKDIVIGIAASGTTPYVRGGLEACRKHGIVTGCIVCNPGSPVAAHADYPVEVITGAEFVTGSTRMKAGTAQKMVLNMLTTTAMIRLGRVRDNRMVHMQISNDKLVDRGVKMLMSQAGIEEYDEAKKLLLAAGSVDAAVKQYKNC</sequence>
<proteinExistence type="predicted"/>
<protein>
    <submittedName>
        <fullName evidence="4">N-acetylmuramic acid 6-phosphate etherase</fullName>
        <ecNumber evidence="4">4.2.1.126</ecNumber>
    </submittedName>
</protein>
<gene>
    <name evidence="4" type="primary">murQ</name>
    <name evidence="4" type="ORF">GWC95_05755</name>
</gene>
<evidence type="ECO:0000256" key="2">
    <source>
        <dbReference type="ARBA" id="ARBA00023277"/>
    </source>
</evidence>
<dbReference type="InterPro" id="IPR001347">
    <property type="entry name" value="SIS_dom"/>
</dbReference>
<dbReference type="NCBIfam" id="NF009222">
    <property type="entry name" value="PRK12570.1"/>
    <property type="match status" value="1"/>
</dbReference>